<proteinExistence type="predicted"/>
<reference evidence="1" key="1">
    <citation type="journal article" date="2015" name="Nature">
        <title>Complex archaea that bridge the gap between prokaryotes and eukaryotes.</title>
        <authorList>
            <person name="Spang A."/>
            <person name="Saw J.H."/>
            <person name="Jorgensen S.L."/>
            <person name="Zaremba-Niedzwiedzka K."/>
            <person name="Martijn J."/>
            <person name="Lind A.E."/>
            <person name="van Eijk R."/>
            <person name="Schleper C."/>
            <person name="Guy L."/>
            <person name="Ettema T.J."/>
        </authorList>
    </citation>
    <scope>NUCLEOTIDE SEQUENCE</scope>
</reference>
<name>A0A0F9JW72_9ZZZZ</name>
<accession>A0A0F9JW72</accession>
<sequence>MKWTLYSEAGEIEIDDEYAIIGSAGALAMTLDDPTNPDMNGFKMTIQASTAQAHVITFATIVDGTNNTSTWTEAIGNSLILRAYGGQWAITEGINYTMTSV</sequence>
<comment type="caution">
    <text evidence="1">The sequence shown here is derived from an EMBL/GenBank/DDBJ whole genome shotgun (WGS) entry which is preliminary data.</text>
</comment>
<dbReference type="AlphaFoldDB" id="A0A0F9JW72"/>
<protein>
    <submittedName>
        <fullName evidence="1">Uncharacterized protein</fullName>
    </submittedName>
</protein>
<organism evidence="1">
    <name type="scientific">marine sediment metagenome</name>
    <dbReference type="NCBI Taxonomy" id="412755"/>
    <lineage>
        <taxon>unclassified sequences</taxon>
        <taxon>metagenomes</taxon>
        <taxon>ecological metagenomes</taxon>
    </lineage>
</organism>
<evidence type="ECO:0000313" key="1">
    <source>
        <dbReference type="EMBL" id="KKM73948.1"/>
    </source>
</evidence>
<gene>
    <name evidence="1" type="ORF">LCGC14_1405280</name>
</gene>
<dbReference type="EMBL" id="LAZR01009219">
    <property type="protein sequence ID" value="KKM73948.1"/>
    <property type="molecule type" value="Genomic_DNA"/>
</dbReference>